<keyword evidence="1" id="KW-0472">Membrane</keyword>
<reference evidence="3 4" key="1">
    <citation type="submission" date="2019-01" db="EMBL/GenBank/DDBJ databases">
        <title>Pseudolysobacter antarctica gen. nov., sp. nov., isolated from Fildes Peninsula, Antarctica.</title>
        <authorList>
            <person name="Wei Z."/>
            <person name="Peng F."/>
        </authorList>
    </citation>
    <scope>NUCLEOTIDE SEQUENCE [LARGE SCALE GENOMIC DNA]</scope>
    <source>
        <strain evidence="3 4">AQ6-296</strain>
    </source>
</reference>
<evidence type="ECO:0000313" key="3">
    <source>
        <dbReference type="EMBL" id="QBB70181.1"/>
    </source>
</evidence>
<keyword evidence="1" id="KW-0812">Transmembrane</keyword>
<dbReference type="Pfam" id="PF16640">
    <property type="entry name" value="Big_3_5"/>
    <property type="match status" value="1"/>
</dbReference>
<feature type="domain" description="Bacterial Ig-like" evidence="2">
    <location>
        <begin position="258"/>
        <end position="342"/>
    </location>
</feature>
<dbReference type="NCBIfam" id="TIGR04174">
    <property type="entry name" value="IPTL_CTERM"/>
    <property type="match status" value="1"/>
</dbReference>
<feature type="transmembrane region" description="Helical" evidence="1">
    <location>
        <begin position="529"/>
        <end position="549"/>
    </location>
</feature>
<name>A0A411HI71_9GAMM</name>
<accession>A0A411HI71</accession>
<dbReference type="EMBL" id="CP035704">
    <property type="protein sequence ID" value="QBB70181.1"/>
    <property type="molecule type" value="Genomic_DNA"/>
</dbReference>
<proteinExistence type="predicted"/>
<dbReference type="Gene3D" id="2.60.40.10">
    <property type="entry name" value="Immunoglobulins"/>
    <property type="match status" value="2"/>
</dbReference>
<sequence length="555" mass="54184">MERSGGAANRAIAPHRHATALGGILLAGGTDGADDLANTELFDAGLAPVAAHQPILNAANSFLLQTSAFAATGSGFWPNLEGSGGSSNNSASNAPVFQVQRIDNDQMRFIANDESVNFSDTNFTGSDTAFAGFPAGPVQVRTWVNGVPSVAVSTTLIVTPGITATPTAIGGISQATVNFTAAIDNGGAPITSHTATASPGGATASCTAPCTSIVFNPIAANTYTFSVVANNAAGSGPASPDSNSVIVTQVVGTTTTIAASAASVVGQSYAINVTVSAASGTPDGSVSVTDGSNSCGPATLSGGAASCNITWATAGSYNLTATYAPGVGSTFTASTSAPVAHLVNPANQVITNFVSTPISPAYSVGGTFSVSATPGASGIPLSFASTTASVCSVGATTATGATINILGAGTCALTVDEAGAPNYTDAPQVTLAVTISKATQTIIFGAAPSLVLSGSGNLSATATSGLVVSFTSTTGAVCTVSGNTVTALANGQCIIAADQTGDTNFSPAARVTQSIVIGAPTVAVSIPTLSSWMILLLGMLVAGAGVAVARRRITI</sequence>
<dbReference type="Proteomes" id="UP000291562">
    <property type="component" value="Chromosome"/>
</dbReference>
<dbReference type="InterPro" id="IPR013783">
    <property type="entry name" value="Ig-like_fold"/>
</dbReference>
<dbReference type="InterPro" id="IPR032109">
    <property type="entry name" value="Big_3_5"/>
</dbReference>
<dbReference type="SUPFAM" id="SSF49265">
    <property type="entry name" value="Fibronectin type III"/>
    <property type="match status" value="1"/>
</dbReference>
<gene>
    <name evidence="3" type="ORF">ELE36_07285</name>
</gene>
<evidence type="ECO:0000259" key="2">
    <source>
        <dbReference type="Pfam" id="PF16640"/>
    </source>
</evidence>
<dbReference type="AlphaFoldDB" id="A0A411HI71"/>
<dbReference type="InterPro" id="IPR036116">
    <property type="entry name" value="FN3_sf"/>
</dbReference>
<dbReference type="KEGG" id="xbc:ELE36_07285"/>
<dbReference type="InterPro" id="IPR026442">
    <property type="entry name" value="IPTL_CTERM"/>
</dbReference>
<evidence type="ECO:0000256" key="1">
    <source>
        <dbReference type="SAM" id="Phobius"/>
    </source>
</evidence>
<keyword evidence="1" id="KW-1133">Transmembrane helix</keyword>
<keyword evidence="4" id="KW-1185">Reference proteome</keyword>
<dbReference type="OrthoDB" id="5720638at2"/>
<protein>
    <submittedName>
        <fullName evidence="3">IPTL-CTERM sorting domain-containing protein</fullName>
    </submittedName>
</protein>
<organism evidence="3 4">
    <name type="scientific">Pseudolysobacter antarcticus</name>
    <dbReference type="NCBI Taxonomy" id="2511995"/>
    <lineage>
        <taxon>Bacteria</taxon>
        <taxon>Pseudomonadati</taxon>
        <taxon>Pseudomonadota</taxon>
        <taxon>Gammaproteobacteria</taxon>
        <taxon>Lysobacterales</taxon>
        <taxon>Rhodanobacteraceae</taxon>
        <taxon>Pseudolysobacter</taxon>
    </lineage>
</organism>
<evidence type="ECO:0000313" key="4">
    <source>
        <dbReference type="Proteomes" id="UP000291562"/>
    </source>
</evidence>